<evidence type="ECO:0000313" key="11">
    <source>
        <dbReference type="EMBL" id="TXD74350.1"/>
    </source>
</evidence>
<dbReference type="InterPro" id="IPR044742">
    <property type="entry name" value="DEAD/DEAH_RhlB"/>
</dbReference>
<gene>
    <name evidence="11" type="ORF">ESU54_03615</name>
</gene>
<evidence type="ECO:0000256" key="7">
    <source>
        <dbReference type="RuleBase" id="RU000492"/>
    </source>
</evidence>
<evidence type="ECO:0000259" key="8">
    <source>
        <dbReference type="PROSITE" id="PS51192"/>
    </source>
</evidence>
<evidence type="ECO:0000259" key="10">
    <source>
        <dbReference type="PROSITE" id="PS51195"/>
    </source>
</evidence>
<dbReference type="PROSITE" id="PS51195">
    <property type="entry name" value="Q_MOTIF"/>
    <property type="match status" value="1"/>
</dbReference>
<feature type="short sequence motif" description="Q motif" evidence="6">
    <location>
        <begin position="3"/>
        <end position="31"/>
    </location>
</feature>
<comment type="caution">
    <text evidence="11">The sequence shown here is derived from an EMBL/GenBank/DDBJ whole genome shotgun (WGS) entry which is preliminary data.</text>
</comment>
<dbReference type="RefSeq" id="WP_111843783.1">
    <property type="nucleotide sequence ID" value="NZ_UEGI01000003.1"/>
</dbReference>
<dbReference type="InterPro" id="IPR000629">
    <property type="entry name" value="RNA-helicase_DEAD-box_CS"/>
</dbReference>
<organism evidence="11 12">
    <name type="scientific">Aequorivita antarctica</name>
    <dbReference type="NCBI Taxonomy" id="153266"/>
    <lineage>
        <taxon>Bacteria</taxon>
        <taxon>Pseudomonadati</taxon>
        <taxon>Bacteroidota</taxon>
        <taxon>Flavobacteriia</taxon>
        <taxon>Flavobacteriales</taxon>
        <taxon>Flavobacteriaceae</taxon>
        <taxon>Aequorivita</taxon>
    </lineage>
</organism>
<dbReference type="SMART" id="SM00487">
    <property type="entry name" value="DEXDc"/>
    <property type="match status" value="1"/>
</dbReference>
<feature type="domain" description="Helicase C-terminal" evidence="9">
    <location>
        <begin position="230"/>
        <end position="390"/>
    </location>
</feature>
<evidence type="ECO:0000256" key="2">
    <source>
        <dbReference type="ARBA" id="ARBA00022801"/>
    </source>
</evidence>
<feature type="domain" description="Helicase ATP-binding" evidence="8">
    <location>
        <begin position="35"/>
        <end position="205"/>
    </location>
</feature>
<dbReference type="GO" id="GO:0005524">
    <property type="term" value="F:ATP binding"/>
    <property type="evidence" value="ECO:0007669"/>
    <property type="project" value="UniProtKB-KW"/>
</dbReference>
<dbReference type="CDD" id="cd18787">
    <property type="entry name" value="SF2_C_DEAD"/>
    <property type="match status" value="1"/>
</dbReference>
<sequence length="451" mass="49985">MPNTFSSLGINPSLQQSLAELNIVVPTDIQQKTIPLILTETKDVVALAKTGSGKTAAFGLPLLQLIDPKNTNIKAIILAPTRELGQQIHANLEAFATHSPEIRIASLCGGIPIKPQIERLKNATHIVVATPGRLVDLIKRNAIDLKNVAYLVLDEADEMVTALKTDLDNIIAEIPKGRRTLLFTATMPGTIKQLVQNYMSKHVLHIEANMETMGHQGIDHRFMVVEPIEKLEVLLHFLSSKEGERGIIFCKTKAAVNKLAKNLAINKFSSGAIHGSLTQAIRDRVMGQFREGNIDILVATDLAARGLDVKEISYVINYHLPDTYETYVHRSGRTARAGAAGLSVTILQQEEVFEIPEFEEELGIVFTEMKKPDAQSTEESNTFLWAKKIFKTKPNRTISAEFKEKISTVFHHLTKEELVDKILAHQLAQTSIIPPKAETPAKPTKKKKKQK</sequence>
<keyword evidence="12" id="KW-1185">Reference proteome</keyword>
<dbReference type="Proteomes" id="UP000321497">
    <property type="component" value="Unassembled WGS sequence"/>
</dbReference>
<dbReference type="GO" id="GO:0003676">
    <property type="term" value="F:nucleic acid binding"/>
    <property type="evidence" value="ECO:0007669"/>
    <property type="project" value="InterPro"/>
</dbReference>
<accession>A0A5C6Z3A1</accession>
<dbReference type="InterPro" id="IPR050079">
    <property type="entry name" value="DEAD_box_RNA_helicase"/>
</dbReference>
<dbReference type="PROSITE" id="PS51194">
    <property type="entry name" value="HELICASE_CTER"/>
    <property type="match status" value="1"/>
</dbReference>
<dbReference type="PROSITE" id="PS51192">
    <property type="entry name" value="HELICASE_ATP_BIND_1"/>
    <property type="match status" value="1"/>
</dbReference>
<dbReference type="Pfam" id="PF00270">
    <property type="entry name" value="DEAD"/>
    <property type="match status" value="1"/>
</dbReference>
<dbReference type="SMART" id="SM00490">
    <property type="entry name" value="HELICc"/>
    <property type="match status" value="1"/>
</dbReference>
<dbReference type="PROSITE" id="PS00039">
    <property type="entry name" value="DEAD_ATP_HELICASE"/>
    <property type="match status" value="1"/>
</dbReference>
<dbReference type="Pfam" id="PF00271">
    <property type="entry name" value="Helicase_C"/>
    <property type="match status" value="1"/>
</dbReference>
<evidence type="ECO:0000256" key="1">
    <source>
        <dbReference type="ARBA" id="ARBA00022741"/>
    </source>
</evidence>
<dbReference type="GO" id="GO:0003724">
    <property type="term" value="F:RNA helicase activity"/>
    <property type="evidence" value="ECO:0007669"/>
    <property type="project" value="InterPro"/>
</dbReference>
<dbReference type="CDD" id="cd00268">
    <property type="entry name" value="DEADc"/>
    <property type="match status" value="1"/>
</dbReference>
<proteinExistence type="inferred from homology"/>
<dbReference type="Gene3D" id="3.40.50.300">
    <property type="entry name" value="P-loop containing nucleotide triphosphate hydrolases"/>
    <property type="match status" value="2"/>
</dbReference>
<dbReference type="InterPro" id="IPR011545">
    <property type="entry name" value="DEAD/DEAH_box_helicase_dom"/>
</dbReference>
<protein>
    <submittedName>
        <fullName evidence="11">DEAD/DEAH box helicase</fullName>
    </submittedName>
</protein>
<feature type="domain" description="DEAD-box RNA helicase Q" evidence="10">
    <location>
        <begin position="3"/>
        <end position="31"/>
    </location>
</feature>
<dbReference type="GO" id="GO:0016787">
    <property type="term" value="F:hydrolase activity"/>
    <property type="evidence" value="ECO:0007669"/>
    <property type="project" value="UniProtKB-KW"/>
</dbReference>
<evidence type="ECO:0000259" key="9">
    <source>
        <dbReference type="PROSITE" id="PS51194"/>
    </source>
</evidence>
<evidence type="ECO:0000256" key="4">
    <source>
        <dbReference type="ARBA" id="ARBA00022840"/>
    </source>
</evidence>
<dbReference type="InterPro" id="IPR001650">
    <property type="entry name" value="Helicase_C-like"/>
</dbReference>
<dbReference type="EMBL" id="VORT01000002">
    <property type="protein sequence ID" value="TXD74350.1"/>
    <property type="molecule type" value="Genomic_DNA"/>
</dbReference>
<dbReference type="SUPFAM" id="SSF52540">
    <property type="entry name" value="P-loop containing nucleoside triphosphate hydrolases"/>
    <property type="match status" value="1"/>
</dbReference>
<keyword evidence="1 7" id="KW-0547">Nucleotide-binding</keyword>
<comment type="similarity">
    <text evidence="5 7">Belongs to the DEAD box helicase family.</text>
</comment>
<keyword evidence="3 7" id="KW-0347">Helicase</keyword>
<evidence type="ECO:0000256" key="6">
    <source>
        <dbReference type="PROSITE-ProRule" id="PRU00552"/>
    </source>
</evidence>
<keyword evidence="4 7" id="KW-0067">ATP-binding</keyword>
<dbReference type="PANTHER" id="PTHR47959">
    <property type="entry name" value="ATP-DEPENDENT RNA HELICASE RHLE-RELATED"/>
    <property type="match status" value="1"/>
</dbReference>
<evidence type="ECO:0000313" key="12">
    <source>
        <dbReference type="Proteomes" id="UP000321497"/>
    </source>
</evidence>
<dbReference type="InterPro" id="IPR014014">
    <property type="entry name" value="RNA_helicase_DEAD_Q_motif"/>
</dbReference>
<dbReference type="AlphaFoldDB" id="A0A5C6Z3A1"/>
<dbReference type="PANTHER" id="PTHR47959:SF1">
    <property type="entry name" value="ATP-DEPENDENT RNA HELICASE DBPA"/>
    <property type="match status" value="1"/>
</dbReference>
<keyword evidence="2 7" id="KW-0378">Hydrolase</keyword>
<dbReference type="InterPro" id="IPR027417">
    <property type="entry name" value="P-loop_NTPase"/>
</dbReference>
<dbReference type="OrthoDB" id="9785240at2"/>
<name>A0A5C6Z3A1_9FLAO</name>
<dbReference type="InterPro" id="IPR014001">
    <property type="entry name" value="Helicase_ATP-bd"/>
</dbReference>
<evidence type="ECO:0000256" key="5">
    <source>
        <dbReference type="ARBA" id="ARBA00038437"/>
    </source>
</evidence>
<dbReference type="GO" id="GO:0005829">
    <property type="term" value="C:cytosol"/>
    <property type="evidence" value="ECO:0007669"/>
    <property type="project" value="TreeGrafter"/>
</dbReference>
<reference evidence="11 12" key="1">
    <citation type="submission" date="2019-08" db="EMBL/GenBank/DDBJ databases">
        <title>Genome of Aequorivita antarctica SW49 (type strain).</title>
        <authorList>
            <person name="Bowman J.P."/>
        </authorList>
    </citation>
    <scope>NUCLEOTIDE SEQUENCE [LARGE SCALE GENOMIC DNA]</scope>
    <source>
        <strain evidence="11 12">SW49</strain>
    </source>
</reference>
<evidence type="ECO:0000256" key="3">
    <source>
        <dbReference type="ARBA" id="ARBA00022806"/>
    </source>
</evidence>